<keyword evidence="2" id="KW-1185">Reference proteome</keyword>
<dbReference type="RefSeq" id="WP_139225383.1">
    <property type="nucleotide sequence ID" value="NZ_FORC01000001.1"/>
</dbReference>
<dbReference type="InterPro" id="IPR006597">
    <property type="entry name" value="Sel1-like"/>
</dbReference>
<dbReference type="InterPro" id="IPR050767">
    <property type="entry name" value="Sel1_AlgK"/>
</dbReference>
<evidence type="ECO:0000313" key="2">
    <source>
        <dbReference type="Proteomes" id="UP000183018"/>
    </source>
</evidence>
<dbReference type="STRING" id="289370.SAMN05216602_0994"/>
<dbReference type="InterPro" id="IPR011990">
    <property type="entry name" value="TPR-like_helical_dom_sf"/>
</dbReference>
<dbReference type="Gene3D" id="1.25.40.10">
    <property type="entry name" value="Tetratricopeptide repeat domain"/>
    <property type="match status" value="1"/>
</dbReference>
<sequence length="298" mass="33160">MSIVKLFFLLFVFLFVGACKSPTPHSYYKISPVEGAECLRYLERADITADEFMEVNSFANTGNYLCRVLLASWYERGVSVPIDYDKAREVYQAAAEANPAAYLALGRMAKLGRGQEVDYVLARQLYKRASDAGSLQATTELGKLMEGGKGGAVDPKAALDLYISKSKKYGDEAWIEMRRLRSEGITLELAQEAKYNQLWLQGLKDAIGSRIYKDKLWRLSVGVTSPATAKIRLVSRIGRSMPEVSVEESSGDPSIDEQILASMSLLRMADEFIYPEGEVFQVIVAPVVISRGEKIPRE</sequence>
<dbReference type="Pfam" id="PF08238">
    <property type="entry name" value="Sel1"/>
    <property type="match status" value="3"/>
</dbReference>
<dbReference type="AlphaFoldDB" id="A0A1I3HLD4"/>
<organism evidence="1 2">
    <name type="scientific">Phytopseudomonas argentinensis</name>
    <dbReference type="NCBI Taxonomy" id="289370"/>
    <lineage>
        <taxon>Bacteria</taxon>
        <taxon>Pseudomonadati</taxon>
        <taxon>Pseudomonadota</taxon>
        <taxon>Gammaproteobacteria</taxon>
        <taxon>Pseudomonadales</taxon>
        <taxon>Pseudomonadaceae</taxon>
        <taxon>Phytopseudomonas</taxon>
    </lineage>
</organism>
<dbReference type="Proteomes" id="UP000183018">
    <property type="component" value="Unassembled WGS sequence"/>
</dbReference>
<gene>
    <name evidence="1" type="ORF">SAMN05216602_0994</name>
</gene>
<reference evidence="2" key="1">
    <citation type="submission" date="2016-10" db="EMBL/GenBank/DDBJ databases">
        <authorList>
            <person name="Varghese N."/>
            <person name="Submissions S."/>
        </authorList>
    </citation>
    <scope>NUCLEOTIDE SEQUENCE [LARGE SCALE GENOMIC DNA]</scope>
    <source>
        <strain evidence="2">LMG 22563</strain>
    </source>
</reference>
<dbReference type="PANTHER" id="PTHR11102:SF160">
    <property type="entry name" value="ERAD-ASSOCIATED E3 UBIQUITIN-PROTEIN LIGASE COMPONENT HRD3"/>
    <property type="match status" value="1"/>
</dbReference>
<name>A0A1I3HLD4_9GAMM</name>
<dbReference type="PANTHER" id="PTHR11102">
    <property type="entry name" value="SEL-1-LIKE PROTEIN"/>
    <property type="match status" value="1"/>
</dbReference>
<dbReference type="OrthoDB" id="7004563at2"/>
<dbReference type="EMBL" id="FORC01000001">
    <property type="protein sequence ID" value="SFI36429.1"/>
    <property type="molecule type" value="Genomic_DNA"/>
</dbReference>
<proteinExistence type="predicted"/>
<dbReference type="SUPFAM" id="SSF81901">
    <property type="entry name" value="HCP-like"/>
    <property type="match status" value="1"/>
</dbReference>
<accession>A0A1I3HLD4</accession>
<dbReference type="PROSITE" id="PS51257">
    <property type="entry name" value="PROKAR_LIPOPROTEIN"/>
    <property type="match status" value="1"/>
</dbReference>
<evidence type="ECO:0000313" key="1">
    <source>
        <dbReference type="EMBL" id="SFI36429.1"/>
    </source>
</evidence>
<dbReference type="SMART" id="SM00671">
    <property type="entry name" value="SEL1"/>
    <property type="match status" value="3"/>
</dbReference>
<protein>
    <submittedName>
        <fullName evidence="1">Uncharacterized protein</fullName>
    </submittedName>
</protein>